<dbReference type="RefSeq" id="WP_114620500.1">
    <property type="nucleotide sequence ID" value="NZ_CAJKON010000001.1"/>
</dbReference>
<dbReference type="InterPro" id="IPR000944">
    <property type="entry name" value="Tscrpt_reg_Rrf2"/>
</dbReference>
<dbReference type="PROSITE" id="PS51197">
    <property type="entry name" value="HTH_RRF2_2"/>
    <property type="match status" value="1"/>
</dbReference>
<organism evidence="2 3">
    <name type="scientific">Senegalimassilia anaerobia</name>
    <dbReference type="NCBI Taxonomy" id="1473216"/>
    <lineage>
        <taxon>Bacteria</taxon>
        <taxon>Bacillati</taxon>
        <taxon>Actinomycetota</taxon>
        <taxon>Coriobacteriia</taxon>
        <taxon>Coriobacteriales</taxon>
        <taxon>Coriobacteriaceae</taxon>
        <taxon>Senegalimassilia</taxon>
    </lineage>
</organism>
<dbReference type="Gene3D" id="1.10.10.10">
    <property type="entry name" value="Winged helix-like DNA-binding domain superfamily/Winged helix DNA-binding domain"/>
    <property type="match status" value="1"/>
</dbReference>
<dbReference type="AlphaFoldDB" id="A0A369LDA8"/>
<dbReference type="PROSITE" id="PS01332">
    <property type="entry name" value="HTH_RRF2_1"/>
    <property type="match status" value="1"/>
</dbReference>
<dbReference type="OrthoDB" id="9808360at2"/>
<dbReference type="Proteomes" id="UP000253792">
    <property type="component" value="Unassembled WGS sequence"/>
</dbReference>
<proteinExistence type="predicted"/>
<dbReference type="SUPFAM" id="SSF46785">
    <property type="entry name" value="Winged helix' DNA-binding domain"/>
    <property type="match status" value="1"/>
</dbReference>
<dbReference type="InterPro" id="IPR030489">
    <property type="entry name" value="TR_Rrf2-type_CS"/>
</dbReference>
<dbReference type="InterPro" id="IPR036390">
    <property type="entry name" value="WH_DNA-bd_sf"/>
</dbReference>
<accession>A0A369LDA8</accession>
<keyword evidence="1" id="KW-0238">DNA-binding</keyword>
<dbReference type="GO" id="GO:0003700">
    <property type="term" value="F:DNA-binding transcription factor activity"/>
    <property type="evidence" value="ECO:0007669"/>
    <property type="project" value="TreeGrafter"/>
</dbReference>
<dbReference type="EMBL" id="PPTP01000003">
    <property type="protein sequence ID" value="RDB56206.1"/>
    <property type="molecule type" value="Genomic_DNA"/>
</dbReference>
<dbReference type="PANTHER" id="PTHR33221">
    <property type="entry name" value="WINGED HELIX-TURN-HELIX TRANSCRIPTIONAL REGULATOR, RRF2 FAMILY"/>
    <property type="match status" value="1"/>
</dbReference>
<dbReference type="NCBIfam" id="TIGR00738">
    <property type="entry name" value="rrf2_super"/>
    <property type="match status" value="1"/>
</dbReference>
<dbReference type="STRING" id="1034345.GCA_000236865_00519"/>
<sequence>MMVSTRGRYALRLMIDIAKQGEAGALVTMRQAAQRQGLSVKYLEQLGGALVRAGVLKSIRGVSGGYYLAKPADQIRIGDVLRATEGSCMPVACVDDEGKCDLAGGCEARGFWRGMGNAINAYIDRITLADVLEGNVEA</sequence>
<comment type="caution">
    <text evidence="2">The sequence shown here is derived from an EMBL/GenBank/DDBJ whole genome shotgun (WGS) entry which is preliminary data.</text>
</comment>
<protein>
    <submittedName>
        <fullName evidence="2">Rrf2 family transcriptional regulator</fullName>
    </submittedName>
</protein>
<dbReference type="PANTHER" id="PTHR33221:SF5">
    <property type="entry name" value="HTH-TYPE TRANSCRIPTIONAL REGULATOR ISCR"/>
    <property type="match status" value="1"/>
</dbReference>
<keyword evidence="3" id="KW-1185">Reference proteome</keyword>
<evidence type="ECO:0000313" key="2">
    <source>
        <dbReference type="EMBL" id="RDB56206.1"/>
    </source>
</evidence>
<name>A0A369LDA8_9ACTN</name>
<evidence type="ECO:0000256" key="1">
    <source>
        <dbReference type="ARBA" id="ARBA00023125"/>
    </source>
</evidence>
<reference evidence="2 3" key="1">
    <citation type="journal article" date="2018" name="Elife">
        <title>Discovery and characterization of a prevalent human gut bacterial enzyme sufficient for the inactivation of a family of plant toxins.</title>
        <authorList>
            <person name="Koppel N."/>
            <person name="Bisanz J.E."/>
            <person name="Pandelia M.E."/>
            <person name="Turnbaugh P.J."/>
            <person name="Balskus E.P."/>
        </authorList>
    </citation>
    <scope>NUCLEOTIDE SEQUENCE [LARGE SCALE GENOMIC DNA]</scope>
    <source>
        <strain evidence="3">anaerobia AP69FAA</strain>
    </source>
</reference>
<dbReference type="InterPro" id="IPR036388">
    <property type="entry name" value="WH-like_DNA-bd_sf"/>
</dbReference>
<dbReference type="GO" id="GO:0003677">
    <property type="term" value="F:DNA binding"/>
    <property type="evidence" value="ECO:0007669"/>
    <property type="project" value="UniProtKB-KW"/>
</dbReference>
<dbReference type="GO" id="GO:0005829">
    <property type="term" value="C:cytosol"/>
    <property type="evidence" value="ECO:0007669"/>
    <property type="project" value="TreeGrafter"/>
</dbReference>
<gene>
    <name evidence="2" type="ORF">C1880_04850</name>
</gene>
<evidence type="ECO:0000313" key="3">
    <source>
        <dbReference type="Proteomes" id="UP000253792"/>
    </source>
</evidence>
<dbReference type="Pfam" id="PF02082">
    <property type="entry name" value="Rrf2"/>
    <property type="match status" value="1"/>
</dbReference>